<gene>
    <name evidence="1" type="ORF">C8E89_103156</name>
</gene>
<evidence type="ECO:0000313" key="1">
    <source>
        <dbReference type="EMBL" id="PXX11069.1"/>
    </source>
</evidence>
<reference evidence="1 2" key="2">
    <citation type="submission" date="2018-06" db="EMBL/GenBank/DDBJ databases">
        <title>Sequencing of bacterial isolates from soil warming experiment in Harvard Forest, Massachusetts, USA.</title>
        <authorList>
            <person name="Deangelis K.PhD."/>
        </authorList>
    </citation>
    <scope>NUCLEOTIDE SEQUENCE [LARGE SCALE GENOMIC DNA]</scope>
    <source>
        <strain evidence="1 2">GAS496</strain>
    </source>
</reference>
<organism evidence="1 2">
    <name type="scientific">Mycolicibacterium moriokaense</name>
    <dbReference type="NCBI Taxonomy" id="39691"/>
    <lineage>
        <taxon>Bacteria</taxon>
        <taxon>Bacillati</taxon>
        <taxon>Actinomycetota</taxon>
        <taxon>Actinomycetes</taxon>
        <taxon>Mycobacteriales</taxon>
        <taxon>Mycobacteriaceae</taxon>
        <taxon>Mycolicibacterium</taxon>
    </lineage>
</organism>
<keyword evidence="2" id="KW-1185">Reference proteome</keyword>
<reference evidence="2" key="1">
    <citation type="submission" date="2018-05" db="EMBL/GenBank/DDBJ databases">
        <authorList>
            <person name="Deangelis K."/>
            <person name="Huntemann M."/>
            <person name="Clum A."/>
            <person name="Pillay M."/>
            <person name="Palaniappan K."/>
            <person name="Varghese N."/>
            <person name="Mikhailova N."/>
            <person name="Stamatis D."/>
            <person name="Reddy T."/>
            <person name="Daum C."/>
            <person name="Shapiro N."/>
            <person name="Ivanova N."/>
            <person name="Kyrpides N."/>
            <person name="Woyke T."/>
        </authorList>
    </citation>
    <scope>NUCLEOTIDE SEQUENCE [LARGE SCALE GENOMIC DNA]</scope>
    <source>
        <strain evidence="2">GAS496</strain>
    </source>
</reference>
<dbReference type="EMBL" id="QJJU01000003">
    <property type="protein sequence ID" value="PXX11069.1"/>
    <property type="molecule type" value="Genomic_DNA"/>
</dbReference>
<accession>A0A318HQG4</accession>
<dbReference type="RefSeq" id="WP_110315156.1">
    <property type="nucleotide sequence ID" value="NZ_QJJU01000003.1"/>
</dbReference>
<name>A0A318HQG4_9MYCO</name>
<evidence type="ECO:0000313" key="2">
    <source>
        <dbReference type="Proteomes" id="UP000247781"/>
    </source>
</evidence>
<proteinExistence type="predicted"/>
<protein>
    <submittedName>
        <fullName evidence="1">Uncharacterized protein</fullName>
    </submittedName>
</protein>
<sequence>MTGTVLMTECSGLWRRTVLIGSDGSHDTSTGVAWLQGITAYADTRGFAGRLSQHDDVFEWQRLVDIQPPGPFPDAGRMRWEADVLVEVGVHEDYVEHWVRDNGPAPPCGALFLESAILLRAGAQFAWADLRGVALGVVGDPQWTALNPHMNGNDLMANGGRWSIEDSEGEVNL</sequence>
<dbReference type="Proteomes" id="UP000247781">
    <property type="component" value="Unassembled WGS sequence"/>
</dbReference>
<comment type="caution">
    <text evidence="1">The sequence shown here is derived from an EMBL/GenBank/DDBJ whole genome shotgun (WGS) entry which is preliminary data.</text>
</comment>
<dbReference type="OrthoDB" id="4774648at2"/>
<dbReference type="AlphaFoldDB" id="A0A318HQG4"/>